<evidence type="ECO:0000256" key="1">
    <source>
        <dbReference type="ARBA" id="ARBA00000012"/>
    </source>
</evidence>
<dbReference type="FunFam" id="3.20.20.20:FF:000004">
    <property type="entry name" value="Dihydropteroate synthase"/>
    <property type="match status" value="1"/>
</dbReference>
<evidence type="ECO:0000256" key="9">
    <source>
        <dbReference type="ARBA" id="ARBA00022723"/>
    </source>
</evidence>
<dbReference type="AlphaFoldDB" id="A0A432W5C0"/>
<keyword evidence="11 14" id="KW-0289">Folate biosynthesis</keyword>
<dbReference type="InterPro" id="IPR045031">
    <property type="entry name" value="DHP_synth-like"/>
</dbReference>
<comment type="subunit">
    <text evidence="5">Homodimer.</text>
</comment>
<comment type="pathway">
    <text evidence="3 14">Cofactor biosynthesis; tetrahydrofolate biosynthesis; 7,8-dihydrofolate from 2-amino-4-hydroxy-6-hydroxymethyl-7,8-dihydropteridine diphosphate and 4-aminobenzoate: step 1/2.</text>
</comment>
<dbReference type="UniPathway" id="UPA00077">
    <property type="reaction ID" value="UER00156"/>
</dbReference>
<evidence type="ECO:0000256" key="7">
    <source>
        <dbReference type="ARBA" id="ARBA00016919"/>
    </source>
</evidence>
<dbReference type="PANTHER" id="PTHR20941:SF1">
    <property type="entry name" value="FOLIC ACID SYNTHESIS PROTEIN FOL1"/>
    <property type="match status" value="1"/>
</dbReference>
<evidence type="ECO:0000256" key="2">
    <source>
        <dbReference type="ARBA" id="ARBA00001946"/>
    </source>
</evidence>
<dbReference type="EC" id="2.5.1.15" evidence="6 14"/>
<evidence type="ECO:0000256" key="12">
    <source>
        <dbReference type="ARBA" id="ARBA00030193"/>
    </source>
</evidence>
<dbReference type="EMBL" id="PIPL01000001">
    <property type="protein sequence ID" value="RUO25260.1"/>
    <property type="molecule type" value="Genomic_DNA"/>
</dbReference>
<dbReference type="PROSITE" id="PS00792">
    <property type="entry name" value="DHPS_1"/>
    <property type="match status" value="1"/>
</dbReference>
<comment type="catalytic activity">
    <reaction evidence="1">
        <text>(7,8-dihydropterin-6-yl)methyl diphosphate + 4-aminobenzoate = 7,8-dihydropteroate + diphosphate</text>
        <dbReference type="Rhea" id="RHEA:19949"/>
        <dbReference type="ChEBI" id="CHEBI:17836"/>
        <dbReference type="ChEBI" id="CHEBI:17839"/>
        <dbReference type="ChEBI" id="CHEBI:33019"/>
        <dbReference type="ChEBI" id="CHEBI:72950"/>
        <dbReference type="EC" id="2.5.1.15"/>
    </reaction>
</comment>
<evidence type="ECO:0000313" key="17">
    <source>
        <dbReference type="Proteomes" id="UP000288293"/>
    </source>
</evidence>
<dbReference type="PANTHER" id="PTHR20941">
    <property type="entry name" value="FOLATE SYNTHESIS PROTEINS"/>
    <property type="match status" value="1"/>
</dbReference>
<dbReference type="RefSeq" id="WP_126801958.1">
    <property type="nucleotide sequence ID" value="NZ_PIPL01000001.1"/>
</dbReference>
<comment type="similarity">
    <text evidence="4 14">Belongs to the DHPS family.</text>
</comment>
<organism evidence="16 17">
    <name type="scientific">Aliidiomarina minuta</name>
    <dbReference type="NCBI Taxonomy" id="880057"/>
    <lineage>
        <taxon>Bacteria</taxon>
        <taxon>Pseudomonadati</taxon>
        <taxon>Pseudomonadota</taxon>
        <taxon>Gammaproteobacteria</taxon>
        <taxon>Alteromonadales</taxon>
        <taxon>Idiomarinaceae</taxon>
        <taxon>Aliidiomarina</taxon>
    </lineage>
</organism>
<dbReference type="GO" id="GO:0046654">
    <property type="term" value="P:tetrahydrofolate biosynthetic process"/>
    <property type="evidence" value="ECO:0007669"/>
    <property type="project" value="UniProtKB-UniPathway"/>
</dbReference>
<dbReference type="GO" id="GO:0005829">
    <property type="term" value="C:cytosol"/>
    <property type="evidence" value="ECO:0007669"/>
    <property type="project" value="TreeGrafter"/>
</dbReference>
<dbReference type="PROSITE" id="PS50972">
    <property type="entry name" value="PTERIN_BINDING"/>
    <property type="match status" value="1"/>
</dbReference>
<comment type="cofactor">
    <cofactor evidence="2 14">
        <name>Mg(2+)</name>
        <dbReference type="ChEBI" id="CHEBI:18420"/>
    </cofactor>
</comment>
<protein>
    <recommendedName>
        <fullName evidence="7 14">Dihydropteroate synthase</fullName>
        <shortName evidence="14">DHPS</shortName>
        <ecNumber evidence="6 14">2.5.1.15</ecNumber>
    </recommendedName>
    <alternativeName>
        <fullName evidence="12 14">Dihydropteroate pyrophosphorylase</fullName>
    </alternativeName>
</protein>
<evidence type="ECO:0000256" key="8">
    <source>
        <dbReference type="ARBA" id="ARBA00022679"/>
    </source>
</evidence>
<evidence type="ECO:0000256" key="11">
    <source>
        <dbReference type="ARBA" id="ARBA00022909"/>
    </source>
</evidence>
<sequence>MHGSTAMTEVMGILNVTPDSFSDGGNFNTLDKALFQAERMLSEGATWLDVGGESTRPGASAVSLEEELERVIPVIKSITERFAVSVSVDTSKPQVMTAAVAAGASMINDVNALRSEGALAAAAATQAQVCLMHMQGEPRSMQRNPSYTDVLGEVKDFLQQRVTACEQAGIQRSQILLDPGFGFGKSVQHNYQLLQRLPELQELGLPLLVGLSRKSMLGKVTGAEVSQRLAASVAAATIAAMKGARIVRVHDVRATVEAMQVVCATLQEEY</sequence>
<comment type="function">
    <text evidence="13 14">Catalyzes the condensation of para-aminobenzoate (pABA) with 6-hydroxymethyl-7,8-dihydropterin diphosphate (DHPt-PP) to form 7,8-dihydropteroate (H2Pte), the immediate precursor of folate derivatives.</text>
</comment>
<keyword evidence="9 14" id="KW-0479">Metal-binding</keyword>
<evidence type="ECO:0000256" key="3">
    <source>
        <dbReference type="ARBA" id="ARBA00004763"/>
    </source>
</evidence>
<dbReference type="GO" id="GO:0046872">
    <property type="term" value="F:metal ion binding"/>
    <property type="evidence" value="ECO:0007669"/>
    <property type="project" value="UniProtKB-KW"/>
</dbReference>
<name>A0A432W5C0_9GAMM</name>
<dbReference type="Gene3D" id="3.20.20.20">
    <property type="entry name" value="Dihydropteroate synthase-like"/>
    <property type="match status" value="1"/>
</dbReference>
<comment type="caution">
    <text evidence="16">The sequence shown here is derived from an EMBL/GenBank/DDBJ whole genome shotgun (WGS) entry which is preliminary data.</text>
</comment>
<keyword evidence="17" id="KW-1185">Reference proteome</keyword>
<dbReference type="GO" id="GO:0046656">
    <property type="term" value="P:folic acid biosynthetic process"/>
    <property type="evidence" value="ECO:0007669"/>
    <property type="project" value="UniProtKB-KW"/>
</dbReference>
<dbReference type="CDD" id="cd00739">
    <property type="entry name" value="DHPS"/>
    <property type="match status" value="1"/>
</dbReference>
<dbReference type="NCBIfam" id="TIGR01496">
    <property type="entry name" value="DHPS"/>
    <property type="match status" value="1"/>
</dbReference>
<gene>
    <name evidence="16" type="primary">folP</name>
    <name evidence="16" type="ORF">CWE09_00520</name>
</gene>
<dbReference type="InterPro" id="IPR011005">
    <property type="entry name" value="Dihydropteroate_synth-like_sf"/>
</dbReference>
<dbReference type="OrthoDB" id="9811744at2"/>
<evidence type="ECO:0000256" key="14">
    <source>
        <dbReference type="RuleBase" id="RU361205"/>
    </source>
</evidence>
<keyword evidence="10 14" id="KW-0460">Magnesium</keyword>
<evidence type="ECO:0000256" key="13">
    <source>
        <dbReference type="ARBA" id="ARBA00053449"/>
    </source>
</evidence>
<dbReference type="Proteomes" id="UP000288293">
    <property type="component" value="Unassembled WGS sequence"/>
</dbReference>
<feature type="domain" description="Pterin-binding" evidence="15">
    <location>
        <begin position="8"/>
        <end position="260"/>
    </location>
</feature>
<proteinExistence type="inferred from homology"/>
<keyword evidence="8 14" id="KW-0808">Transferase</keyword>
<reference evidence="16 17" key="1">
    <citation type="journal article" date="2011" name="Front. Microbiol.">
        <title>Genomic signatures of strain selection and enhancement in Bacillus atrophaeus var. globigii, a historical biowarfare simulant.</title>
        <authorList>
            <person name="Gibbons H.S."/>
            <person name="Broomall S.M."/>
            <person name="McNew L.A."/>
            <person name="Daligault H."/>
            <person name="Chapman C."/>
            <person name="Bruce D."/>
            <person name="Karavis M."/>
            <person name="Krepps M."/>
            <person name="McGregor P.A."/>
            <person name="Hong C."/>
            <person name="Park K.H."/>
            <person name="Akmal A."/>
            <person name="Feldman A."/>
            <person name="Lin J.S."/>
            <person name="Chang W.E."/>
            <person name="Higgs B.W."/>
            <person name="Demirev P."/>
            <person name="Lindquist J."/>
            <person name="Liem A."/>
            <person name="Fochler E."/>
            <person name="Read T.D."/>
            <person name="Tapia R."/>
            <person name="Johnson S."/>
            <person name="Bishop-Lilly K.A."/>
            <person name="Detter C."/>
            <person name="Han C."/>
            <person name="Sozhamannan S."/>
            <person name="Rosenzweig C.N."/>
            <person name="Skowronski E.W."/>
        </authorList>
    </citation>
    <scope>NUCLEOTIDE SEQUENCE [LARGE SCALE GENOMIC DNA]</scope>
    <source>
        <strain evidence="16 17">MLST1</strain>
    </source>
</reference>
<evidence type="ECO:0000313" key="16">
    <source>
        <dbReference type="EMBL" id="RUO25260.1"/>
    </source>
</evidence>
<dbReference type="InterPro" id="IPR000489">
    <property type="entry name" value="Pterin-binding_dom"/>
</dbReference>
<dbReference type="GO" id="GO:0004156">
    <property type="term" value="F:dihydropteroate synthase activity"/>
    <property type="evidence" value="ECO:0007669"/>
    <property type="project" value="UniProtKB-EC"/>
</dbReference>
<evidence type="ECO:0000256" key="10">
    <source>
        <dbReference type="ARBA" id="ARBA00022842"/>
    </source>
</evidence>
<evidence type="ECO:0000256" key="6">
    <source>
        <dbReference type="ARBA" id="ARBA00012458"/>
    </source>
</evidence>
<dbReference type="SUPFAM" id="SSF51717">
    <property type="entry name" value="Dihydropteroate synthetase-like"/>
    <property type="match status" value="1"/>
</dbReference>
<evidence type="ECO:0000256" key="4">
    <source>
        <dbReference type="ARBA" id="ARBA00009503"/>
    </source>
</evidence>
<dbReference type="Pfam" id="PF00809">
    <property type="entry name" value="Pterin_bind"/>
    <property type="match status" value="1"/>
</dbReference>
<dbReference type="InterPro" id="IPR006390">
    <property type="entry name" value="DHP_synth_dom"/>
</dbReference>
<evidence type="ECO:0000256" key="5">
    <source>
        <dbReference type="ARBA" id="ARBA00011738"/>
    </source>
</evidence>
<accession>A0A432W5C0</accession>
<evidence type="ECO:0000259" key="15">
    <source>
        <dbReference type="PROSITE" id="PS50972"/>
    </source>
</evidence>